<evidence type="ECO:0000313" key="2">
    <source>
        <dbReference type="EMBL" id="KAJ8407234.1"/>
    </source>
</evidence>
<reference evidence="2" key="1">
    <citation type="journal article" date="2023" name="Science">
        <title>Genome structures resolve the early diversification of teleost fishes.</title>
        <authorList>
            <person name="Parey E."/>
            <person name="Louis A."/>
            <person name="Montfort J."/>
            <person name="Bouchez O."/>
            <person name="Roques C."/>
            <person name="Iampietro C."/>
            <person name="Lluch J."/>
            <person name="Castinel A."/>
            <person name="Donnadieu C."/>
            <person name="Desvignes T."/>
            <person name="Floi Bucao C."/>
            <person name="Jouanno E."/>
            <person name="Wen M."/>
            <person name="Mejri S."/>
            <person name="Dirks R."/>
            <person name="Jansen H."/>
            <person name="Henkel C."/>
            <person name="Chen W.J."/>
            <person name="Zahm M."/>
            <person name="Cabau C."/>
            <person name="Klopp C."/>
            <person name="Thompson A.W."/>
            <person name="Robinson-Rechavi M."/>
            <person name="Braasch I."/>
            <person name="Lecointre G."/>
            <person name="Bobe J."/>
            <person name="Postlethwait J.H."/>
            <person name="Berthelot C."/>
            <person name="Roest Crollius H."/>
            <person name="Guiguen Y."/>
        </authorList>
    </citation>
    <scope>NUCLEOTIDE SEQUENCE</scope>
    <source>
        <strain evidence="2">NC1722</strain>
    </source>
</reference>
<feature type="region of interest" description="Disordered" evidence="1">
    <location>
        <begin position="37"/>
        <end position="71"/>
    </location>
</feature>
<gene>
    <name evidence="2" type="ORF">AAFF_G00278080</name>
</gene>
<dbReference type="AlphaFoldDB" id="A0AAD7WSZ7"/>
<keyword evidence="3" id="KW-1185">Reference proteome</keyword>
<organism evidence="2 3">
    <name type="scientific">Aldrovandia affinis</name>
    <dbReference type="NCBI Taxonomy" id="143900"/>
    <lineage>
        <taxon>Eukaryota</taxon>
        <taxon>Metazoa</taxon>
        <taxon>Chordata</taxon>
        <taxon>Craniata</taxon>
        <taxon>Vertebrata</taxon>
        <taxon>Euteleostomi</taxon>
        <taxon>Actinopterygii</taxon>
        <taxon>Neopterygii</taxon>
        <taxon>Teleostei</taxon>
        <taxon>Notacanthiformes</taxon>
        <taxon>Halosauridae</taxon>
        <taxon>Aldrovandia</taxon>
    </lineage>
</organism>
<evidence type="ECO:0000256" key="1">
    <source>
        <dbReference type="SAM" id="MobiDB-lite"/>
    </source>
</evidence>
<proteinExistence type="predicted"/>
<sequence>MEKPRSFIRPPSLPRPSPSSHGNMTWLLHPLWGWDSMAPESSPSLRPPKRGAGEPGTGKRRMGPLKTPPRGMVEVEVEVASGTKLFCTHRHSL</sequence>
<dbReference type="EMBL" id="JAINUG010000039">
    <property type="protein sequence ID" value="KAJ8407234.1"/>
    <property type="molecule type" value="Genomic_DNA"/>
</dbReference>
<evidence type="ECO:0000313" key="3">
    <source>
        <dbReference type="Proteomes" id="UP001221898"/>
    </source>
</evidence>
<dbReference type="Proteomes" id="UP001221898">
    <property type="component" value="Unassembled WGS sequence"/>
</dbReference>
<feature type="region of interest" description="Disordered" evidence="1">
    <location>
        <begin position="1"/>
        <end position="22"/>
    </location>
</feature>
<name>A0AAD7WSZ7_9TELE</name>
<comment type="caution">
    <text evidence="2">The sequence shown here is derived from an EMBL/GenBank/DDBJ whole genome shotgun (WGS) entry which is preliminary data.</text>
</comment>
<accession>A0AAD7WSZ7</accession>
<protein>
    <submittedName>
        <fullName evidence="2">Uncharacterized protein</fullName>
    </submittedName>
</protein>